<reference evidence="2 3" key="1">
    <citation type="submission" date="2018-06" db="EMBL/GenBank/DDBJ databases">
        <authorList>
            <consortium name="Pathogen Informatics"/>
            <person name="Doyle S."/>
        </authorList>
    </citation>
    <scope>NUCLEOTIDE SEQUENCE [LARGE SCALE GENOMIC DNA]</scope>
    <source>
        <strain evidence="2 3">NCTC13336</strain>
    </source>
</reference>
<keyword evidence="1" id="KW-1133">Transmembrane helix</keyword>
<dbReference type="Proteomes" id="UP000254293">
    <property type="component" value="Unassembled WGS sequence"/>
</dbReference>
<feature type="transmembrane region" description="Helical" evidence="1">
    <location>
        <begin position="130"/>
        <end position="154"/>
    </location>
</feature>
<evidence type="ECO:0000313" key="3">
    <source>
        <dbReference type="Proteomes" id="UP000254293"/>
    </source>
</evidence>
<accession>A0A377R0H7</accession>
<sequence length="199" mass="21436">MSIRPDLFCAAAYTALFLAAVVQSRRYSWLLAAVFCWLLAGSAGAWLLPGFLSPFSVFFLYMPQVYIAPACLLFLLLYGRSTAGGAYCETAVRPLPVLFASSCVAMALSHALVLFLAWQAWPTGLAPRLLPALGGLSLLHPAYWLSMQILLMAVSALHGKFNGQPGSAFSIHRIQAGLLLALVAQAAYIATVIFPRLTL</sequence>
<dbReference type="OrthoDB" id="8613517at2"/>
<dbReference type="EMBL" id="UGJJ01000001">
    <property type="protein sequence ID" value="STR00752.1"/>
    <property type="molecule type" value="Genomic_DNA"/>
</dbReference>
<organism evidence="2 3">
    <name type="scientific">Kingella potus</name>
    <dbReference type="NCBI Taxonomy" id="265175"/>
    <lineage>
        <taxon>Bacteria</taxon>
        <taxon>Pseudomonadati</taxon>
        <taxon>Pseudomonadota</taxon>
        <taxon>Betaproteobacteria</taxon>
        <taxon>Neisseriales</taxon>
        <taxon>Neisseriaceae</taxon>
        <taxon>Kingella</taxon>
    </lineage>
</organism>
<evidence type="ECO:0000313" key="2">
    <source>
        <dbReference type="EMBL" id="STR00752.1"/>
    </source>
</evidence>
<feature type="transmembrane region" description="Helical" evidence="1">
    <location>
        <begin position="55"/>
        <end position="78"/>
    </location>
</feature>
<feature type="transmembrane region" description="Helical" evidence="1">
    <location>
        <begin position="98"/>
        <end position="118"/>
    </location>
</feature>
<keyword evidence="1" id="KW-0812">Transmembrane</keyword>
<dbReference type="RefSeq" id="WP_115307981.1">
    <property type="nucleotide sequence ID" value="NZ_CP091516.1"/>
</dbReference>
<proteinExistence type="predicted"/>
<feature type="transmembrane region" description="Helical" evidence="1">
    <location>
        <begin position="29"/>
        <end position="48"/>
    </location>
</feature>
<evidence type="ECO:0000256" key="1">
    <source>
        <dbReference type="SAM" id="Phobius"/>
    </source>
</evidence>
<name>A0A377R0H7_9NEIS</name>
<protein>
    <submittedName>
        <fullName evidence="2">Uncharacterized protein</fullName>
    </submittedName>
</protein>
<feature type="transmembrane region" description="Helical" evidence="1">
    <location>
        <begin position="174"/>
        <end position="194"/>
    </location>
</feature>
<dbReference type="AlphaFoldDB" id="A0A377R0H7"/>
<keyword evidence="3" id="KW-1185">Reference proteome</keyword>
<keyword evidence="1" id="KW-0472">Membrane</keyword>
<gene>
    <name evidence="2" type="ORF">NCTC13336_00970</name>
</gene>